<dbReference type="WBParaSite" id="PgR002_g192_t02">
    <property type="protein sequence ID" value="PgR002_g192_t02"/>
    <property type="gene ID" value="PgR002_g192"/>
</dbReference>
<evidence type="ECO:0000313" key="1">
    <source>
        <dbReference type="Proteomes" id="UP000887569"/>
    </source>
</evidence>
<accession>A0A915A9B1</accession>
<proteinExistence type="predicted"/>
<protein>
    <submittedName>
        <fullName evidence="2">Uncharacterized protein</fullName>
    </submittedName>
</protein>
<name>A0A915A9B1_PARUN</name>
<sequence length="55" mass="6558">MKRWVIFSSTALKDWLRFGDIPRFLSRLNSVLNQFAFLKCSLNFETRKEMRGKSS</sequence>
<evidence type="ECO:0000313" key="2">
    <source>
        <dbReference type="WBParaSite" id="PgR002_g192_t02"/>
    </source>
</evidence>
<reference evidence="2" key="1">
    <citation type="submission" date="2022-11" db="UniProtKB">
        <authorList>
            <consortium name="WormBaseParasite"/>
        </authorList>
    </citation>
    <scope>IDENTIFICATION</scope>
</reference>
<keyword evidence="1" id="KW-1185">Reference proteome</keyword>
<organism evidence="1 2">
    <name type="scientific">Parascaris univalens</name>
    <name type="common">Nematode worm</name>
    <dbReference type="NCBI Taxonomy" id="6257"/>
    <lineage>
        <taxon>Eukaryota</taxon>
        <taxon>Metazoa</taxon>
        <taxon>Ecdysozoa</taxon>
        <taxon>Nematoda</taxon>
        <taxon>Chromadorea</taxon>
        <taxon>Rhabditida</taxon>
        <taxon>Spirurina</taxon>
        <taxon>Ascaridomorpha</taxon>
        <taxon>Ascaridoidea</taxon>
        <taxon>Ascarididae</taxon>
        <taxon>Parascaris</taxon>
    </lineage>
</organism>
<dbReference type="AlphaFoldDB" id="A0A915A9B1"/>
<dbReference type="Proteomes" id="UP000887569">
    <property type="component" value="Unplaced"/>
</dbReference>